<dbReference type="Pfam" id="PF06945">
    <property type="entry name" value="DUF1289"/>
    <property type="match status" value="1"/>
</dbReference>
<sequence>MNDRPPIESPCVQICVIHPAERICAGCLRSIDEITRWSAMSDEERAAVMADLPGRAPRLKQRRGGRAGRLG</sequence>
<gene>
    <name evidence="2" type="ORF">PMES_00987</name>
</gene>
<organism evidence="2 3">
    <name type="scientific">Profundibacterium mesophilum KAUST100406-0324</name>
    <dbReference type="NCBI Taxonomy" id="1037889"/>
    <lineage>
        <taxon>Bacteria</taxon>
        <taxon>Pseudomonadati</taxon>
        <taxon>Pseudomonadota</taxon>
        <taxon>Alphaproteobacteria</taxon>
        <taxon>Rhodobacterales</taxon>
        <taxon>Roseobacteraceae</taxon>
        <taxon>Profundibacterium</taxon>
    </lineage>
</organism>
<feature type="compositionally biased region" description="Basic residues" evidence="1">
    <location>
        <begin position="57"/>
        <end position="71"/>
    </location>
</feature>
<feature type="region of interest" description="Disordered" evidence="1">
    <location>
        <begin position="51"/>
        <end position="71"/>
    </location>
</feature>
<protein>
    <submittedName>
        <fullName evidence="2">Fe-S protein General function prediction only</fullName>
    </submittedName>
</protein>
<name>A0A921TDU6_9RHOB</name>
<reference evidence="2" key="1">
    <citation type="submission" date="2013-03" db="EMBL/GenBank/DDBJ databases">
        <title>Genome Sequence of the Profundibacterium mesophilum strain KAUST100406-0324T from Red Sea, a novel genus in the family Rhodobacteraceae.</title>
        <authorList>
            <person name="Essack M."/>
            <person name="Alam I."/>
            <person name="Lafi F."/>
            <person name="Alawi W."/>
            <person name="Kamanu F."/>
            <person name="Al-Suwailem A."/>
            <person name="Lee O.O."/>
            <person name="Xu Y."/>
            <person name="Bajic V."/>
            <person name="Qian P.-Y."/>
            <person name="Archer J."/>
        </authorList>
    </citation>
    <scope>NUCLEOTIDE SEQUENCE</scope>
    <source>
        <strain evidence="2">KAUST100406-0324</strain>
    </source>
</reference>
<dbReference type="AlphaFoldDB" id="A0A921TDU6"/>
<keyword evidence="3" id="KW-1185">Reference proteome</keyword>
<dbReference type="OrthoDB" id="9811423at2"/>
<dbReference type="Proteomes" id="UP000698242">
    <property type="component" value="Unassembled WGS sequence"/>
</dbReference>
<evidence type="ECO:0000313" key="3">
    <source>
        <dbReference type="Proteomes" id="UP000698242"/>
    </source>
</evidence>
<accession>A0A921TDU6</accession>
<evidence type="ECO:0000313" key="2">
    <source>
        <dbReference type="EMBL" id="KAF0676696.1"/>
    </source>
</evidence>
<comment type="caution">
    <text evidence="2">The sequence shown here is derived from an EMBL/GenBank/DDBJ whole genome shotgun (WGS) entry which is preliminary data.</text>
</comment>
<dbReference type="PANTHER" id="PTHR35175">
    <property type="entry name" value="DUF1289 DOMAIN-CONTAINING PROTEIN"/>
    <property type="match status" value="1"/>
</dbReference>
<dbReference type="InterPro" id="IPR010710">
    <property type="entry name" value="DUF1289"/>
</dbReference>
<dbReference type="RefSeq" id="WP_159964400.1">
    <property type="nucleotide sequence ID" value="NZ_APKE01000013.1"/>
</dbReference>
<dbReference type="PANTHER" id="PTHR35175:SF2">
    <property type="entry name" value="DUF1289 DOMAIN-CONTAINING PROTEIN"/>
    <property type="match status" value="1"/>
</dbReference>
<proteinExistence type="predicted"/>
<dbReference type="EMBL" id="APKE01000013">
    <property type="protein sequence ID" value="KAF0676696.1"/>
    <property type="molecule type" value="Genomic_DNA"/>
</dbReference>
<evidence type="ECO:0000256" key="1">
    <source>
        <dbReference type="SAM" id="MobiDB-lite"/>
    </source>
</evidence>